<dbReference type="OrthoDB" id="9809348at2"/>
<comment type="similarity">
    <text evidence="3">In the N-terminal section; belongs to the phytochrome family.</text>
</comment>
<evidence type="ECO:0000256" key="5">
    <source>
        <dbReference type="ARBA" id="ARBA00022475"/>
    </source>
</evidence>
<feature type="transmembrane region" description="Helical" evidence="17">
    <location>
        <begin position="60"/>
        <end position="83"/>
    </location>
</feature>
<keyword evidence="10 20" id="KW-0418">Kinase</keyword>
<dbReference type="SMART" id="SM00387">
    <property type="entry name" value="HATPase_c"/>
    <property type="match status" value="1"/>
</dbReference>
<feature type="domain" description="Response regulatory" evidence="19">
    <location>
        <begin position="475"/>
        <end position="593"/>
    </location>
</feature>
<dbReference type="InterPro" id="IPR011006">
    <property type="entry name" value="CheY-like_superfamily"/>
</dbReference>
<dbReference type="Gene3D" id="1.20.120.160">
    <property type="entry name" value="HPT domain"/>
    <property type="match status" value="1"/>
</dbReference>
<dbReference type="InterPro" id="IPR036890">
    <property type="entry name" value="HATPase_C_sf"/>
</dbReference>
<evidence type="ECO:0000256" key="12">
    <source>
        <dbReference type="ARBA" id="ARBA00022989"/>
    </source>
</evidence>
<dbReference type="InterPro" id="IPR003661">
    <property type="entry name" value="HisK_dim/P_dom"/>
</dbReference>
<evidence type="ECO:0000256" key="8">
    <source>
        <dbReference type="ARBA" id="ARBA00022692"/>
    </source>
</evidence>
<feature type="modified residue" description="4-aspartylphosphate" evidence="16">
    <location>
        <position position="675"/>
    </location>
</feature>
<evidence type="ECO:0000256" key="4">
    <source>
        <dbReference type="ARBA" id="ARBA00012438"/>
    </source>
</evidence>
<dbReference type="InterPro" id="IPR036641">
    <property type="entry name" value="HPT_dom_sf"/>
</dbReference>
<dbReference type="InterPro" id="IPR005467">
    <property type="entry name" value="His_kinase_dom"/>
</dbReference>
<evidence type="ECO:0000256" key="17">
    <source>
        <dbReference type="SAM" id="Phobius"/>
    </source>
</evidence>
<dbReference type="Gene3D" id="3.40.50.2300">
    <property type="match status" value="2"/>
</dbReference>
<dbReference type="Pfam" id="PF00512">
    <property type="entry name" value="HisKA"/>
    <property type="match status" value="1"/>
</dbReference>
<dbReference type="PANTHER" id="PTHR45339">
    <property type="entry name" value="HYBRID SIGNAL TRANSDUCTION HISTIDINE KINASE J"/>
    <property type="match status" value="1"/>
</dbReference>
<dbReference type="SUPFAM" id="SSF47384">
    <property type="entry name" value="Homodimeric domain of signal transducing histidine kinase"/>
    <property type="match status" value="1"/>
</dbReference>
<dbReference type="InterPro" id="IPR004358">
    <property type="entry name" value="Sig_transdc_His_kin-like_C"/>
</dbReference>
<dbReference type="CDD" id="cd16922">
    <property type="entry name" value="HATPase_EvgS-ArcB-TorS-like"/>
    <property type="match status" value="1"/>
</dbReference>
<keyword evidence="11" id="KW-0067">ATP-binding</keyword>
<dbReference type="SUPFAM" id="SSF55874">
    <property type="entry name" value="ATPase domain of HSP90 chaperone/DNA topoisomerase II/histidine kinase"/>
    <property type="match status" value="1"/>
</dbReference>
<proteinExistence type="inferred from homology"/>
<organism evidence="20 21">
    <name type="scientific">Paenibacillus terrae</name>
    <dbReference type="NCBI Taxonomy" id="159743"/>
    <lineage>
        <taxon>Bacteria</taxon>
        <taxon>Bacillati</taxon>
        <taxon>Bacillota</taxon>
        <taxon>Bacilli</taxon>
        <taxon>Bacillales</taxon>
        <taxon>Paenibacillaceae</taxon>
        <taxon>Paenibacillus</taxon>
    </lineage>
</organism>
<dbReference type="Gene3D" id="1.10.287.130">
    <property type="match status" value="1"/>
</dbReference>
<feature type="domain" description="Histidine kinase" evidence="18">
    <location>
        <begin position="237"/>
        <end position="458"/>
    </location>
</feature>
<sequence>MVQDLVLYVIVILLIVLTFQPSITFGRPNLISQLIRQTITRVFFGVTGILFLYFGISDRALMTCVLELVIGLMFIALFVRVWIIKHTYEQRLLDQNRDLLNVLRVQPGFTFRLEKSGDEFYYRLLEGGLLERMGLNMQVSYNRREHVERLGDIFELSSETLEQLCEYYKQAWFGDRTVFELEFWEYSSLITLHPVRENGITKHVIGHVMDITEYKASEQKRKEVDEANHAKSVFLAHMSHEIRTPLNGIIGLSKLLNKTELTAVQKDYLDKLLASSRTLSSMLNNVLDFSKMEAGSLELERLEFEPEKMLRHLADTVGTLLEHKEIEIIFITDPKLPKSVKGDPLRMEQVLLNLLTNAVKFTDQGHVLLEVNMLSQQNGRVALSFMVEDTGIGISEVGVNKLFVPFTQVNTSTSRRYGGSGLGLAISKHLAEAMGGNVEVESRLGEYSRFYFNVELDIGDLHPEGTQIEKQINGKALIVVRHELLRFSLNELLQSTGLETYTISSFQECVEAFQNGEYFDLVMVDMGMNGFRERDTRRQWLQLLNRQMTQVIGLTTVFQMEGVAAGDEDSRVDTFLSKPVTRNAVLEVIRWRLEKEKTVSVDVNTLDTYTMMSPRYEGEISTQKYQILIAEDNEINQVVITEFLAERGFEVTMVANGRELLESLELRSWDMVMLDLHMPEMDGFETARHIRRKKAFNRLPIIAFTADATQHEQEVCLRSGINAVLLKPVHELNAVRVLNSWIHLAWLQELHGVHAEQAIAGMDGKVYIFQFALYKWIQEYQYLDKRLTRKMDNGQSSAALRLIHSLKGGAGNLFASGLLAKVIELEKGLKRSHEISPGELYPDWREQLSLVQKEINQIKSSVPWS</sequence>
<dbReference type="PROSITE" id="PS50109">
    <property type="entry name" value="HIS_KIN"/>
    <property type="match status" value="1"/>
</dbReference>
<comment type="catalytic activity">
    <reaction evidence="1">
        <text>ATP + protein L-histidine = ADP + protein N-phospho-L-histidine.</text>
        <dbReference type="EC" id="2.7.13.3"/>
    </reaction>
</comment>
<keyword evidence="21" id="KW-1185">Reference proteome</keyword>
<feature type="transmembrane region" description="Helical" evidence="17">
    <location>
        <begin position="38"/>
        <end position="54"/>
    </location>
</feature>
<dbReference type="EMBL" id="JTHP01000014">
    <property type="protein sequence ID" value="KJD45877.1"/>
    <property type="molecule type" value="Genomic_DNA"/>
</dbReference>
<keyword evidence="5" id="KW-1003">Cell membrane</keyword>
<evidence type="ECO:0000256" key="7">
    <source>
        <dbReference type="ARBA" id="ARBA00022679"/>
    </source>
</evidence>
<evidence type="ECO:0000256" key="6">
    <source>
        <dbReference type="ARBA" id="ARBA00022553"/>
    </source>
</evidence>
<evidence type="ECO:0000259" key="18">
    <source>
        <dbReference type="PROSITE" id="PS50109"/>
    </source>
</evidence>
<dbReference type="InterPro" id="IPR036097">
    <property type="entry name" value="HisK_dim/P_sf"/>
</dbReference>
<dbReference type="EC" id="2.7.13.3" evidence="4"/>
<dbReference type="FunFam" id="3.30.565.10:FF:000010">
    <property type="entry name" value="Sensor histidine kinase RcsC"/>
    <property type="match status" value="1"/>
</dbReference>
<protein>
    <recommendedName>
        <fullName evidence="15">Circadian input-output histidine kinase CikA</fullName>
        <ecNumber evidence="4">2.7.13.3</ecNumber>
    </recommendedName>
</protein>
<keyword evidence="14 17" id="KW-0472">Membrane</keyword>
<evidence type="ECO:0000256" key="15">
    <source>
        <dbReference type="ARBA" id="ARBA00074306"/>
    </source>
</evidence>
<evidence type="ECO:0000259" key="19">
    <source>
        <dbReference type="PROSITE" id="PS50110"/>
    </source>
</evidence>
<dbReference type="GO" id="GO:0000155">
    <property type="term" value="F:phosphorelay sensor kinase activity"/>
    <property type="evidence" value="ECO:0007669"/>
    <property type="project" value="InterPro"/>
</dbReference>
<dbReference type="SUPFAM" id="SSF52172">
    <property type="entry name" value="CheY-like"/>
    <property type="match status" value="2"/>
</dbReference>
<reference evidence="20 21" key="1">
    <citation type="submission" date="2014-11" db="EMBL/GenBank/DDBJ databases">
        <title>Draft Genome Sequences of Paenibacillus polymyxa NRRL B-30509 and Paenibacillus terrae NRRL B-30644, Strains from a Poultry Environment that Produce Tridecaptin A and Paenicidins.</title>
        <authorList>
            <person name="van Belkum M.J."/>
            <person name="Lohans C.T."/>
            <person name="Vederas J.C."/>
        </authorList>
    </citation>
    <scope>NUCLEOTIDE SEQUENCE [LARGE SCALE GENOMIC DNA]</scope>
    <source>
        <strain evidence="20 21">NRRL B-30644</strain>
    </source>
</reference>
<keyword evidence="9" id="KW-0547">Nucleotide-binding</keyword>
<evidence type="ECO:0000313" key="20">
    <source>
        <dbReference type="EMBL" id="KJD45877.1"/>
    </source>
</evidence>
<evidence type="ECO:0000256" key="14">
    <source>
        <dbReference type="ARBA" id="ARBA00023136"/>
    </source>
</evidence>
<evidence type="ECO:0000256" key="10">
    <source>
        <dbReference type="ARBA" id="ARBA00022777"/>
    </source>
</evidence>
<dbReference type="SMART" id="SM00448">
    <property type="entry name" value="REC"/>
    <property type="match status" value="2"/>
</dbReference>
<feature type="transmembrane region" description="Helical" evidence="17">
    <location>
        <begin position="6"/>
        <end position="26"/>
    </location>
</feature>
<dbReference type="PATRIC" id="fig|159743.3.peg.2123"/>
<keyword evidence="6 16" id="KW-0597">Phosphoprotein</keyword>
<gene>
    <name evidence="20" type="ORF">QD47_09545</name>
</gene>
<dbReference type="CDD" id="cd00082">
    <property type="entry name" value="HisKA"/>
    <property type="match status" value="1"/>
</dbReference>
<evidence type="ECO:0000256" key="13">
    <source>
        <dbReference type="ARBA" id="ARBA00023012"/>
    </source>
</evidence>
<evidence type="ECO:0000256" key="16">
    <source>
        <dbReference type="PROSITE-ProRule" id="PRU00169"/>
    </source>
</evidence>
<dbReference type="Gene3D" id="3.30.565.10">
    <property type="entry name" value="Histidine kinase-like ATPase, C-terminal domain"/>
    <property type="match status" value="1"/>
</dbReference>
<dbReference type="GO" id="GO:0005886">
    <property type="term" value="C:plasma membrane"/>
    <property type="evidence" value="ECO:0007669"/>
    <property type="project" value="UniProtKB-SubCell"/>
</dbReference>
<dbReference type="PROSITE" id="PS50110">
    <property type="entry name" value="RESPONSE_REGULATORY"/>
    <property type="match status" value="2"/>
</dbReference>
<evidence type="ECO:0000256" key="2">
    <source>
        <dbReference type="ARBA" id="ARBA00004651"/>
    </source>
</evidence>
<feature type="modified residue" description="4-aspartylphosphate" evidence="16">
    <location>
        <position position="525"/>
    </location>
</feature>
<dbReference type="GO" id="GO:0005524">
    <property type="term" value="F:ATP binding"/>
    <property type="evidence" value="ECO:0007669"/>
    <property type="project" value="UniProtKB-KW"/>
</dbReference>
<evidence type="ECO:0000256" key="3">
    <source>
        <dbReference type="ARBA" id="ARBA00006402"/>
    </source>
</evidence>
<dbReference type="InterPro" id="IPR001789">
    <property type="entry name" value="Sig_transdc_resp-reg_receiver"/>
</dbReference>
<evidence type="ECO:0000256" key="1">
    <source>
        <dbReference type="ARBA" id="ARBA00000085"/>
    </source>
</evidence>
<evidence type="ECO:0000256" key="9">
    <source>
        <dbReference type="ARBA" id="ARBA00022741"/>
    </source>
</evidence>
<keyword evidence="7" id="KW-0808">Transferase</keyword>
<dbReference type="Pfam" id="PF02518">
    <property type="entry name" value="HATPase_c"/>
    <property type="match status" value="1"/>
</dbReference>
<dbReference type="PRINTS" id="PR00344">
    <property type="entry name" value="BCTRLSENSOR"/>
</dbReference>
<keyword evidence="12 17" id="KW-1133">Transmembrane helix</keyword>
<evidence type="ECO:0000256" key="11">
    <source>
        <dbReference type="ARBA" id="ARBA00022840"/>
    </source>
</evidence>
<comment type="caution">
    <text evidence="20">The sequence shown here is derived from an EMBL/GenBank/DDBJ whole genome shotgun (WGS) entry which is preliminary data.</text>
</comment>
<dbReference type="AlphaFoldDB" id="A0A0D7X797"/>
<dbReference type="Proteomes" id="UP000032534">
    <property type="component" value="Unassembled WGS sequence"/>
</dbReference>
<dbReference type="RefSeq" id="WP_044645910.1">
    <property type="nucleotide sequence ID" value="NZ_JTHP01000014.1"/>
</dbReference>
<dbReference type="CDD" id="cd17546">
    <property type="entry name" value="REC_hyHK_CKI1_RcsC-like"/>
    <property type="match status" value="1"/>
</dbReference>
<feature type="domain" description="Response regulatory" evidence="19">
    <location>
        <begin position="626"/>
        <end position="742"/>
    </location>
</feature>
<accession>A0A0D7X797</accession>
<evidence type="ECO:0000313" key="21">
    <source>
        <dbReference type="Proteomes" id="UP000032534"/>
    </source>
</evidence>
<dbReference type="Pfam" id="PF00072">
    <property type="entry name" value="Response_reg"/>
    <property type="match status" value="1"/>
</dbReference>
<name>A0A0D7X797_9BACL</name>
<keyword evidence="13" id="KW-0902">Two-component regulatory system</keyword>
<dbReference type="InterPro" id="IPR003594">
    <property type="entry name" value="HATPase_dom"/>
</dbReference>
<dbReference type="SUPFAM" id="SSF47226">
    <property type="entry name" value="Histidine-containing phosphotransfer domain, HPT domain"/>
    <property type="match status" value="1"/>
</dbReference>
<comment type="subcellular location">
    <subcellularLocation>
        <location evidence="2">Cell membrane</location>
        <topology evidence="2">Multi-pass membrane protein</topology>
    </subcellularLocation>
</comment>
<keyword evidence="8 17" id="KW-0812">Transmembrane</keyword>
<dbReference type="PANTHER" id="PTHR45339:SF1">
    <property type="entry name" value="HYBRID SIGNAL TRANSDUCTION HISTIDINE KINASE J"/>
    <property type="match status" value="1"/>
</dbReference>
<dbReference type="SMART" id="SM00388">
    <property type="entry name" value="HisKA"/>
    <property type="match status" value="1"/>
</dbReference>